<dbReference type="PROSITE" id="PS51257">
    <property type="entry name" value="PROKAR_LIPOPROTEIN"/>
    <property type="match status" value="1"/>
</dbReference>
<dbReference type="InterPro" id="IPR016596">
    <property type="entry name" value="UCP012335"/>
</dbReference>
<feature type="signal peptide" evidence="1">
    <location>
        <begin position="1"/>
        <end position="24"/>
    </location>
</feature>
<dbReference type="AlphaFoldDB" id="A0A1B6VVM5"/>
<dbReference type="Proteomes" id="UP000077726">
    <property type="component" value="Unassembled WGS sequence"/>
</dbReference>
<evidence type="ECO:0000256" key="1">
    <source>
        <dbReference type="SAM" id="SignalP"/>
    </source>
</evidence>
<accession>A0A1B6VVM5</accession>
<proteinExistence type="predicted"/>
<organism evidence="3 4">
    <name type="scientific">Eikenella halliae</name>
    <dbReference type="NCBI Taxonomy" id="1795832"/>
    <lineage>
        <taxon>Bacteria</taxon>
        <taxon>Pseudomonadati</taxon>
        <taxon>Pseudomonadota</taxon>
        <taxon>Betaproteobacteria</taxon>
        <taxon>Neisseriales</taxon>
        <taxon>Neisseriaceae</taxon>
        <taxon>Eikenella</taxon>
    </lineage>
</organism>
<sequence>MSFKKFAPAIMAVLLASGCTSVSMSDIASANHAKEFNPPREGMSGLYVYREGFLGGALRKDIWVDKVCLGESAPNVFFFTEVKGNETHTIATESEFSPNELTLATEAGKNYFVRQYMKMGVFVGGAGLEAVDEAQGKAAVQRLGMALPGNCSRELK</sequence>
<dbReference type="InterPro" id="IPR022548">
    <property type="entry name" value="DUF2846"/>
</dbReference>
<evidence type="ECO:0000313" key="3">
    <source>
        <dbReference type="EMBL" id="OAM37574.1"/>
    </source>
</evidence>
<keyword evidence="4" id="KW-1185">Reference proteome</keyword>
<dbReference type="EMBL" id="LXSQ01000028">
    <property type="protein sequence ID" value="OAM37574.1"/>
    <property type="molecule type" value="Genomic_DNA"/>
</dbReference>
<gene>
    <name evidence="3" type="ORF">A7Q00_11075</name>
</gene>
<dbReference type="PIRSF" id="PIRSF012335">
    <property type="entry name" value="UCP012335"/>
    <property type="match status" value="1"/>
</dbReference>
<name>A0A1B6VVM5_9NEIS</name>
<reference evidence="4" key="1">
    <citation type="submission" date="2016-05" db="EMBL/GenBank/DDBJ databases">
        <title>Draft genome of Corynebacterium afermentans subsp. afermentans LCDC 88199T.</title>
        <authorList>
            <person name="Bernier A.-M."/>
            <person name="Bernard K."/>
        </authorList>
    </citation>
    <scope>NUCLEOTIDE SEQUENCE [LARGE SCALE GENOMIC DNA]</scope>
    <source>
        <strain evidence="4">NML130454</strain>
    </source>
</reference>
<keyword evidence="1" id="KW-0732">Signal</keyword>
<dbReference type="OrthoDB" id="7375569at2"/>
<protein>
    <recommendedName>
        <fullName evidence="2">DUF2846 domain-containing protein</fullName>
    </recommendedName>
</protein>
<dbReference type="RefSeq" id="WP_064090691.1">
    <property type="nucleotide sequence ID" value="NZ_CAUQZT010000023.1"/>
</dbReference>
<evidence type="ECO:0000313" key="4">
    <source>
        <dbReference type="Proteomes" id="UP000077726"/>
    </source>
</evidence>
<dbReference type="Pfam" id="PF11008">
    <property type="entry name" value="DUF2846"/>
    <property type="match status" value="1"/>
</dbReference>
<evidence type="ECO:0000259" key="2">
    <source>
        <dbReference type="Pfam" id="PF11008"/>
    </source>
</evidence>
<feature type="domain" description="DUF2846" evidence="2">
    <location>
        <begin position="41"/>
        <end position="126"/>
    </location>
</feature>
<comment type="caution">
    <text evidence="3">The sequence shown here is derived from an EMBL/GenBank/DDBJ whole genome shotgun (WGS) entry which is preliminary data.</text>
</comment>
<feature type="chain" id="PRO_5008590433" description="DUF2846 domain-containing protein" evidence="1">
    <location>
        <begin position="25"/>
        <end position="156"/>
    </location>
</feature>